<dbReference type="Gene3D" id="3.90.550.20">
    <property type="match status" value="1"/>
</dbReference>
<sequence length="334" mass="40493">MILHIKKLFINLYFKTKYYNFLYAFWDFLWWICFYTRPPFAYKISSLAINKKTKWLDKYIERNYADIIQRINNKCNINLLNNQNFKYNIWVFWGQGKAAMPPLIRACHDQLLKNNKDVILVTSTNVEDYIQLPEIIYRKVRDGRITWAHFSDIIRTTLLAKYGGLWLDATCWVSKEFPFEKFGKMPFYSANGLVSINSRSIRFWTSFKWNWSSWCMFSNAPNYNLFCFVSEMLQNIAMRECYWPDYVIQDYLIYYACRHFPQIGQDMESCKKYECKYRNQLASLMNQPYDTDVYNQLTEFDFVFKLSFRSRWKSKTKDGRQTFYGKLLSTIYNY</sequence>
<reference evidence="1 2" key="1">
    <citation type="journal article" date="2018" name="Nat. Biotechnol.">
        <title>A standardized bacterial taxonomy based on genome phylogeny substantially revises the tree of life.</title>
        <authorList>
            <person name="Parks D.H."/>
            <person name="Chuvochina M."/>
            <person name="Waite D.W."/>
            <person name="Rinke C."/>
            <person name="Skarshewski A."/>
            <person name="Chaumeil P.A."/>
            <person name="Hugenholtz P."/>
        </authorList>
    </citation>
    <scope>NUCLEOTIDE SEQUENCE [LARGE SCALE GENOMIC DNA]</scope>
    <source>
        <strain evidence="1">UBA11482</strain>
    </source>
</reference>
<dbReference type="SUPFAM" id="SSF53448">
    <property type="entry name" value="Nucleotide-diphospho-sugar transferases"/>
    <property type="match status" value="1"/>
</dbReference>
<dbReference type="EMBL" id="DNWC01000142">
    <property type="protein sequence ID" value="HBJ09504.1"/>
    <property type="molecule type" value="Genomic_DNA"/>
</dbReference>
<dbReference type="InterPro" id="IPR008441">
    <property type="entry name" value="AfumC-like_glycosyl_Trfase"/>
</dbReference>
<evidence type="ECO:0000313" key="2">
    <source>
        <dbReference type="Proteomes" id="UP000262954"/>
    </source>
</evidence>
<evidence type="ECO:0008006" key="3">
    <source>
        <dbReference type="Google" id="ProtNLM"/>
    </source>
</evidence>
<dbReference type="Proteomes" id="UP000262954">
    <property type="component" value="Unassembled WGS sequence"/>
</dbReference>
<dbReference type="Pfam" id="PF05704">
    <property type="entry name" value="Caps_synth"/>
    <property type="match status" value="1"/>
</dbReference>
<proteinExistence type="predicted"/>
<dbReference type="GO" id="GO:0016757">
    <property type="term" value="F:glycosyltransferase activity"/>
    <property type="evidence" value="ECO:0007669"/>
    <property type="project" value="InterPro"/>
</dbReference>
<evidence type="ECO:0000313" key="1">
    <source>
        <dbReference type="EMBL" id="HBJ09504.1"/>
    </source>
</evidence>
<dbReference type="InterPro" id="IPR029044">
    <property type="entry name" value="Nucleotide-diphossugar_trans"/>
</dbReference>
<comment type="caution">
    <text evidence="1">The sequence shown here is derived from an EMBL/GenBank/DDBJ whole genome shotgun (WGS) entry which is preliminary data.</text>
</comment>
<gene>
    <name evidence="1" type="ORF">DDY73_10935</name>
</gene>
<name>A0A354M4R5_9BACT</name>
<accession>A0A354M4R5</accession>
<dbReference type="AlphaFoldDB" id="A0A354M4R5"/>
<organism evidence="1 2">
    <name type="scientific">Coprobacter fastidiosus</name>
    <dbReference type="NCBI Taxonomy" id="1099853"/>
    <lineage>
        <taxon>Bacteria</taxon>
        <taxon>Pseudomonadati</taxon>
        <taxon>Bacteroidota</taxon>
        <taxon>Bacteroidia</taxon>
        <taxon>Bacteroidales</taxon>
        <taxon>Barnesiellaceae</taxon>
        <taxon>Coprobacter</taxon>
    </lineage>
</organism>
<protein>
    <recommendedName>
        <fullName evidence="3">Capsular biosynthesis protein</fullName>
    </recommendedName>
</protein>